<evidence type="ECO:0000259" key="1">
    <source>
        <dbReference type="Pfam" id="PF13358"/>
    </source>
</evidence>
<comment type="caution">
    <text evidence="2">The sequence shown here is derived from an EMBL/GenBank/DDBJ whole genome shotgun (WGS) entry which is preliminary data.</text>
</comment>
<name>U7QMR1_9CYAN</name>
<evidence type="ECO:0000313" key="3">
    <source>
        <dbReference type="Proteomes" id="UP000017127"/>
    </source>
</evidence>
<sequence length="74" mass="8682">MSQYREEDLVYLDESGMDNREDYGYEWNEKGQRFYSLKSGKRSIRASIMSGLWQGKLIAPLTFEGSCNRKGFEK</sequence>
<keyword evidence="2" id="KW-0378">Hydrolase</keyword>
<organism evidence="2 3">
    <name type="scientific">Lyngbya aestuarii BL J</name>
    <dbReference type="NCBI Taxonomy" id="1348334"/>
    <lineage>
        <taxon>Bacteria</taxon>
        <taxon>Bacillati</taxon>
        <taxon>Cyanobacteriota</taxon>
        <taxon>Cyanophyceae</taxon>
        <taxon>Oscillatoriophycideae</taxon>
        <taxon>Oscillatoriales</taxon>
        <taxon>Microcoleaceae</taxon>
        <taxon>Lyngbya</taxon>
    </lineage>
</organism>
<dbReference type="GO" id="GO:0004519">
    <property type="term" value="F:endonuclease activity"/>
    <property type="evidence" value="ECO:0007669"/>
    <property type="project" value="UniProtKB-KW"/>
</dbReference>
<dbReference type="EMBL" id="AUZM01000009">
    <property type="protein sequence ID" value="ERT08557.1"/>
    <property type="molecule type" value="Genomic_DNA"/>
</dbReference>
<proteinExistence type="predicted"/>
<dbReference type="InterPro" id="IPR038717">
    <property type="entry name" value="Tc1-like_DDE_dom"/>
</dbReference>
<dbReference type="PATRIC" id="fig|1348334.3.peg.1410"/>
<feature type="domain" description="Tc1-like transposase DDE" evidence="1">
    <location>
        <begin position="8"/>
        <end position="73"/>
    </location>
</feature>
<gene>
    <name evidence="2" type="ORF">M595_1446</name>
</gene>
<keyword evidence="2" id="KW-0540">Nuclease</keyword>
<dbReference type="AlphaFoldDB" id="U7QMR1"/>
<dbReference type="Proteomes" id="UP000017127">
    <property type="component" value="Unassembled WGS sequence"/>
</dbReference>
<dbReference type="PANTHER" id="PTHR46564">
    <property type="entry name" value="TRANSPOSASE"/>
    <property type="match status" value="1"/>
</dbReference>
<protein>
    <submittedName>
        <fullName evidence="2">DDE superendonuclease family protein</fullName>
    </submittedName>
</protein>
<keyword evidence="2" id="KW-0255">Endonuclease</keyword>
<keyword evidence="3" id="KW-1185">Reference proteome</keyword>
<accession>U7QMR1</accession>
<dbReference type="Pfam" id="PF13358">
    <property type="entry name" value="DDE_3"/>
    <property type="match status" value="1"/>
</dbReference>
<evidence type="ECO:0000313" key="2">
    <source>
        <dbReference type="EMBL" id="ERT08557.1"/>
    </source>
</evidence>
<reference evidence="2 3" key="1">
    <citation type="journal article" date="2013" name="Front. Microbiol.">
        <title>Comparative genomic analyses of the cyanobacterium, Lyngbya aestuarii BL J, a powerful hydrogen producer.</title>
        <authorList>
            <person name="Kothari A."/>
            <person name="Vaughn M."/>
            <person name="Garcia-Pichel F."/>
        </authorList>
    </citation>
    <scope>NUCLEOTIDE SEQUENCE [LARGE SCALE GENOMIC DNA]</scope>
    <source>
        <strain evidence="2 3">BL J</strain>
    </source>
</reference>
<dbReference type="PANTHER" id="PTHR46564:SF1">
    <property type="entry name" value="TRANSPOSASE"/>
    <property type="match status" value="1"/>
</dbReference>